<name>A0A346PRF7_9EURY</name>
<evidence type="ECO:0000256" key="5">
    <source>
        <dbReference type="ARBA" id="ARBA00023125"/>
    </source>
</evidence>
<keyword evidence="8" id="KW-0378">Hydrolase</keyword>
<evidence type="ECO:0000313" key="9">
    <source>
        <dbReference type="Proteomes" id="UP000258613"/>
    </source>
</evidence>
<sequence>MSKTIVPIHEYDFVRDEIVDEEAAKREKDSFEPVLNSDIVRPSDDGNILVDMNHINESNFKDYRPIYDLFDFDDSRDVLGLLTYYARQRDEYADDALIEIIGESDYIETKSLSDLSIDDHKSVINIECRVQDVKKPAVNKYTNKWKCQNEHVTHNKTERWRSESDKPVRCQHMIMQPNGDDKQCPMSPYKKIPNAGYSGMVQQLILGELEIDDRNSKSIVGEVDNHLIGKVERRDKVNIWARVLIADGDANKVGYYLHIVGIEPYEQEIELDENTVEKVKEMAELSESIVDDLANSVAPHLYNRIGHDTARQSLLCSIVRGNKNKIGDRNTINVLLYGLPGAGKTDYLEAVEELSVISQFVDGNEVSKPGLTASAIKDEVIKGDESWMLTPGAIPQAHKGVLCFDELDEPDWGTKSALATPMQSLKVKVDKAAEGEMEADVCFVASANPEDNSYDELAPIHSLHLPRQVQDRFDLIVRVDDTVEGDREDEEEAIREIHRRRREGAECEFDTREMKEYLAYARTLEPEMSEAAEEAIIDRIVDLRIAANELDVDGIRITGREDGKLTRLSEAMAKLRLGDVVTVTDVKRAWNLMRESWQGITADSFNLVDDEDLVVAISTSKPSQLKLYRQTTDVLSMALNSDATIHKDIIYGSVDSPKTAIDVVLDNYVDKGHIRIDGDDVEVIDLPTGSDQV</sequence>
<dbReference type="InterPro" id="IPR031327">
    <property type="entry name" value="MCM"/>
</dbReference>
<keyword evidence="2" id="KW-0235">DNA replication</keyword>
<dbReference type="PANTHER" id="PTHR11630">
    <property type="entry name" value="DNA REPLICATION LICENSING FACTOR MCM FAMILY MEMBER"/>
    <property type="match status" value="1"/>
</dbReference>
<dbReference type="GO" id="GO:0042555">
    <property type="term" value="C:MCM complex"/>
    <property type="evidence" value="ECO:0007669"/>
    <property type="project" value="TreeGrafter"/>
</dbReference>
<dbReference type="AlphaFoldDB" id="A0A346PRF7"/>
<comment type="similarity">
    <text evidence="1 6">Belongs to the MCM family.</text>
</comment>
<dbReference type="Proteomes" id="UP000258613">
    <property type="component" value="Chromosome"/>
</dbReference>
<evidence type="ECO:0000313" key="8">
    <source>
        <dbReference type="EMBL" id="AXR82102.1"/>
    </source>
</evidence>
<dbReference type="PANTHER" id="PTHR11630:SF66">
    <property type="entry name" value="DNA REPLICATION LICENSING FACTOR MCM4"/>
    <property type="match status" value="1"/>
</dbReference>
<evidence type="ECO:0000256" key="1">
    <source>
        <dbReference type="ARBA" id="ARBA00008010"/>
    </source>
</evidence>
<evidence type="ECO:0000256" key="4">
    <source>
        <dbReference type="ARBA" id="ARBA00022840"/>
    </source>
</evidence>
<reference evidence="9" key="1">
    <citation type="submission" date="2018-02" db="EMBL/GenBank/DDBJ databases">
        <title>Phenotypic and genomic properties of facultatively anaerobic sulfur-reducing natronoarchaea from hypersaline soda lakes.</title>
        <authorList>
            <person name="Sorokin D.Y."/>
            <person name="Kublanov I.V."/>
            <person name="Roman P."/>
            <person name="Sinninghe Damste J.S."/>
            <person name="Golyshin P.N."/>
            <person name="Rojo D."/>
            <person name="Ciordia S."/>
            <person name="Mena M.D.C."/>
            <person name="Ferrer M."/>
            <person name="Messina E."/>
            <person name="Smedile F."/>
            <person name="La Spada G."/>
            <person name="La Cono V."/>
            <person name="Yakimov M.M."/>
        </authorList>
    </citation>
    <scope>NUCLEOTIDE SEQUENCE [LARGE SCALE GENOMIC DNA]</scope>
    <source>
        <strain evidence="9">AArc-Mg</strain>
    </source>
</reference>
<evidence type="ECO:0000256" key="3">
    <source>
        <dbReference type="ARBA" id="ARBA00022741"/>
    </source>
</evidence>
<dbReference type="GeneID" id="37642590"/>
<keyword evidence="8" id="KW-0347">Helicase</keyword>
<dbReference type="GO" id="GO:0003697">
    <property type="term" value="F:single-stranded DNA binding"/>
    <property type="evidence" value="ECO:0007669"/>
    <property type="project" value="TreeGrafter"/>
</dbReference>
<dbReference type="PROSITE" id="PS50051">
    <property type="entry name" value="MCM_2"/>
    <property type="match status" value="1"/>
</dbReference>
<dbReference type="GO" id="GO:0017116">
    <property type="term" value="F:single-stranded DNA helicase activity"/>
    <property type="evidence" value="ECO:0007669"/>
    <property type="project" value="TreeGrafter"/>
</dbReference>
<dbReference type="EMBL" id="CP027033">
    <property type="protein sequence ID" value="AXR82102.1"/>
    <property type="molecule type" value="Genomic_DNA"/>
</dbReference>
<accession>A0A346PRF7</accession>
<dbReference type="InterPro" id="IPR001208">
    <property type="entry name" value="MCM_dom"/>
</dbReference>
<keyword evidence="9" id="KW-1185">Reference proteome</keyword>
<dbReference type="PRINTS" id="PR01657">
    <property type="entry name" value="MCMFAMILY"/>
</dbReference>
<keyword evidence="3 6" id="KW-0547">Nucleotide-binding</keyword>
<protein>
    <submittedName>
        <fullName evidence="8">DNA replication helicase protein MCM</fullName>
    </submittedName>
</protein>
<keyword evidence="5 6" id="KW-0238">DNA-binding</keyword>
<evidence type="ECO:0000256" key="2">
    <source>
        <dbReference type="ARBA" id="ARBA00022705"/>
    </source>
</evidence>
<dbReference type="KEGG" id="nag:AArcMg_2104"/>
<evidence type="ECO:0000259" key="7">
    <source>
        <dbReference type="PROSITE" id="PS50051"/>
    </source>
</evidence>
<dbReference type="GO" id="GO:0006260">
    <property type="term" value="P:DNA replication"/>
    <property type="evidence" value="ECO:0007669"/>
    <property type="project" value="UniProtKB-KW"/>
</dbReference>
<dbReference type="SUPFAM" id="SSF52540">
    <property type="entry name" value="P-loop containing nucleoside triphosphate hydrolases"/>
    <property type="match status" value="1"/>
</dbReference>
<dbReference type="RefSeq" id="WP_117368753.1">
    <property type="nucleotide sequence ID" value="NZ_CP027033.1"/>
</dbReference>
<dbReference type="Pfam" id="PF17855">
    <property type="entry name" value="MCM_lid"/>
    <property type="match status" value="1"/>
</dbReference>
<proteinExistence type="inferred from homology"/>
<gene>
    <name evidence="8" type="ORF">AArcMg_2104</name>
</gene>
<dbReference type="Gene3D" id="3.40.50.300">
    <property type="entry name" value="P-loop containing nucleotide triphosphate hydrolases"/>
    <property type="match status" value="1"/>
</dbReference>
<dbReference type="Pfam" id="PF00493">
    <property type="entry name" value="MCM"/>
    <property type="match status" value="1"/>
</dbReference>
<keyword evidence="4 6" id="KW-0067">ATP-binding</keyword>
<dbReference type="GO" id="GO:0005524">
    <property type="term" value="F:ATP binding"/>
    <property type="evidence" value="ECO:0007669"/>
    <property type="project" value="UniProtKB-KW"/>
</dbReference>
<organism evidence="8 9">
    <name type="scientific">Natrarchaeobaculum sulfurireducens</name>
    <dbReference type="NCBI Taxonomy" id="2044521"/>
    <lineage>
        <taxon>Archaea</taxon>
        <taxon>Methanobacteriati</taxon>
        <taxon>Methanobacteriota</taxon>
        <taxon>Stenosarchaea group</taxon>
        <taxon>Halobacteria</taxon>
        <taxon>Halobacteriales</taxon>
        <taxon>Natrialbaceae</taxon>
        <taxon>Natrarchaeobaculum</taxon>
    </lineage>
</organism>
<dbReference type="SMART" id="SM00350">
    <property type="entry name" value="MCM"/>
    <property type="match status" value="1"/>
</dbReference>
<dbReference type="InterPro" id="IPR027417">
    <property type="entry name" value="P-loop_NTPase"/>
</dbReference>
<dbReference type="InterPro" id="IPR041562">
    <property type="entry name" value="MCM_lid"/>
</dbReference>
<feature type="domain" description="MCM C-terminal AAA(+) ATPase" evidence="7">
    <location>
        <begin position="289"/>
        <end position="490"/>
    </location>
</feature>
<evidence type="ECO:0000256" key="6">
    <source>
        <dbReference type="RuleBase" id="RU004070"/>
    </source>
</evidence>